<dbReference type="EMBL" id="CABPRJ010000950">
    <property type="protein sequence ID" value="VVC31556.1"/>
    <property type="molecule type" value="Genomic_DNA"/>
</dbReference>
<gene>
    <name evidence="1" type="ORF">CINCED_3A023767</name>
</gene>
<keyword evidence="2" id="KW-1185">Reference proteome</keyword>
<proteinExistence type="predicted"/>
<protein>
    <submittedName>
        <fullName evidence="1">Uncharacterized protein</fullName>
    </submittedName>
</protein>
<organism evidence="1 2">
    <name type="scientific">Cinara cedri</name>
    <dbReference type="NCBI Taxonomy" id="506608"/>
    <lineage>
        <taxon>Eukaryota</taxon>
        <taxon>Metazoa</taxon>
        <taxon>Ecdysozoa</taxon>
        <taxon>Arthropoda</taxon>
        <taxon>Hexapoda</taxon>
        <taxon>Insecta</taxon>
        <taxon>Pterygota</taxon>
        <taxon>Neoptera</taxon>
        <taxon>Paraneoptera</taxon>
        <taxon>Hemiptera</taxon>
        <taxon>Sternorrhyncha</taxon>
        <taxon>Aphidomorpha</taxon>
        <taxon>Aphidoidea</taxon>
        <taxon>Aphididae</taxon>
        <taxon>Lachninae</taxon>
        <taxon>Cinara</taxon>
    </lineage>
</organism>
<dbReference type="OrthoDB" id="6619179at2759"/>
<sequence length="124" mass="14628">MKNRENPQTESAEEYFRVTLIIPFLDNLLNDLKSRFDEDLMSVYDVDVVLPNTIKIKSIFDDKCKLENRTKNVINQFGDVVACEINIPRDVLETTLMGEFEVWHNNWLQDEQFTFIAFRSSQTM</sequence>
<dbReference type="Proteomes" id="UP000325440">
    <property type="component" value="Unassembled WGS sequence"/>
</dbReference>
<evidence type="ECO:0000313" key="1">
    <source>
        <dbReference type="EMBL" id="VVC31556.1"/>
    </source>
</evidence>
<reference evidence="1 2" key="1">
    <citation type="submission" date="2019-08" db="EMBL/GenBank/DDBJ databases">
        <authorList>
            <person name="Alioto T."/>
            <person name="Alioto T."/>
            <person name="Gomez Garrido J."/>
        </authorList>
    </citation>
    <scope>NUCLEOTIDE SEQUENCE [LARGE SCALE GENOMIC DNA]</scope>
</reference>
<dbReference type="AlphaFoldDB" id="A0A5E4MJI6"/>
<name>A0A5E4MJI6_9HEMI</name>
<accession>A0A5E4MJI6</accession>
<evidence type="ECO:0000313" key="2">
    <source>
        <dbReference type="Proteomes" id="UP000325440"/>
    </source>
</evidence>